<gene>
    <name evidence="1" type="ORF">GALL_427140</name>
</gene>
<proteinExistence type="predicted"/>
<comment type="caution">
    <text evidence="1">The sequence shown here is derived from an EMBL/GenBank/DDBJ whole genome shotgun (WGS) entry which is preliminary data.</text>
</comment>
<evidence type="ECO:0000313" key="1">
    <source>
        <dbReference type="EMBL" id="OIQ75614.1"/>
    </source>
</evidence>
<reference evidence="1" key="1">
    <citation type="submission" date="2016-10" db="EMBL/GenBank/DDBJ databases">
        <title>Sequence of Gallionella enrichment culture.</title>
        <authorList>
            <person name="Poehlein A."/>
            <person name="Muehling M."/>
            <person name="Daniel R."/>
        </authorList>
    </citation>
    <scope>NUCLEOTIDE SEQUENCE</scope>
</reference>
<protein>
    <submittedName>
        <fullName evidence="1">Uncharacterized protein</fullName>
    </submittedName>
</protein>
<name>A0A1J5PVL2_9ZZZZ</name>
<dbReference type="EMBL" id="MLJW01002111">
    <property type="protein sequence ID" value="OIQ75614.1"/>
    <property type="molecule type" value="Genomic_DNA"/>
</dbReference>
<sequence length="96" mass="11299">MEMRSNRTLGLAVLEHRVKHRAEHHDTDAQADPEHHVHQEAFLLGDRRHRILEIHAQHLRAAWQTFHRSMRRAHGAQRQSGRCESDLVHHVHVTPL</sequence>
<accession>A0A1J5PVL2</accession>
<dbReference type="AlphaFoldDB" id="A0A1J5PVL2"/>
<organism evidence="1">
    <name type="scientific">mine drainage metagenome</name>
    <dbReference type="NCBI Taxonomy" id="410659"/>
    <lineage>
        <taxon>unclassified sequences</taxon>
        <taxon>metagenomes</taxon>
        <taxon>ecological metagenomes</taxon>
    </lineage>
</organism>